<organism evidence="2 3">
    <name type="scientific">Porites lobata</name>
    <dbReference type="NCBI Taxonomy" id="104759"/>
    <lineage>
        <taxon>Eukaryota</taxon>
        <taxon>Metazoa</taxon>
        <taxon>Cnidaria</taxon>
        <taxon>Anthozoa</taxon>
        <taxon>Hexacorallia</taxon>
        <taxon>Scleractinia</taxon>
        <taxon>Fungiina</taxon>
        <taxon>Poritidae</taxon>
        <taxon>Porites</taxon>
    </lineage>
</organism>
<proteinExistence type="predicted"/>
<name>A0ABN8Q3S0_9CNID</name>
<evidence type="ECO:0000313" key="2">
    <source>
        <dbReference type="EMBL" id="CAH3156429.1"/>
    </source>
</evidence>
<keyword evidence="3" id="KW-1185">Reference proteome</keyword>
<sequence length="165" mass="18476">MMYLKSSYTSYQGETNLLVFYVVLVDLELEHEGATPGSTSQPVRRNISLKLKAKSKSASSLSSGKSKKKEGKSGEKSRAGSETLDSYVILMCLSYLLGDKESKRKQKSPGTAAAAQVVVMRELKWDHQVCLIMFGGEFLTSFFPRSWGSRTNERTWERSTMENQV</sequence>
<evidence type="ECO:0000256" key="1">
    <source>
        <dbReference type="SAM" id="MobiDB-lite"/>
    </source>
</evidence>
<protein>
    <submittedName>
        <fullName evidence="2">Uncharacterized protein</fullName>
    </submittedName>
</protein>
<evidence type="ECO:0000313" key="3">
    <source>
        <dbReference type="Proteomes" id="UP001159405"/>
    </source>
</evidence>
<gene>
    <name evidence="2" type="ORF">PLOB_00001815</name>
</gene>
<accession>A0ABN8Q3S0</accession>
<dbReference type="EMBL" id="CALNXK010000104">
    <property type="protein sequence ID" value="CAH3156429.1"/>
    <property type="molecule type" value="Genomic_DNA"/>
</dbReference>
<feature type="region of interest" description="Disordered" evidence="1">
    <location>
        <begin position="52"/>
        <end position="80"/>
    </location>
</feature>
<reference evidence="2 3" key="1">
    <citation type="submission" date="2022-05" db="EMBL/GenBank/DDBJ databases">
        <authorList>
            <consortium name="Genoscope - CEA"/>
            <person name="William W."/>
        </authorList>
    </citation>
    <scope>NUCLEOTIDE SEQUENCE [LARGE SCALE GENOMIC DNA]</scope>
</reference>
<dbReference type="Proteomes" id="UP001159405">
    <property type="component" value="Unassembled WGS sequence"/>
</dbReference>
<comment type="caution">
    <text evidence="2">The sequence shown here is derived from an EMBL/GenBank/DDBJ whole genome shotgun (WGS) entry which is preliminary data.</text>
</comment>